<dbReference type="InterPro" id="IPR013103">
    <property type="entry name" value="RVT_2"/>
</dbReference>
<reference evidence="3" key="1">
    <citation type="journal article" date="2022" name="Int. J. Mol. Sci.">
        <title>Draft Genome of Tanacetum Coccineum: Genomic Comparison of Closely Related Tanacetum-Family Plants.</title>
        <authorList>
            <person name="Yamashiro T."/>
            <person name="Shiraishi A."/>
            <person name="Nakayama K."/>
            <person name="Satake H."/>
        </authorList>
    </citation>
    <scope>NUCLEOTIDE SEQUENCE</scope>
</reference>
<dbReference type="InterPro" id="IPR025724">
    <property type="entry name" value="GAG-pre-integrase_dom"/>
</dbReference>
<sequence length="198" mass="22322">MEVLVSCWSDDDVVSLWHSILGHPSDQVITVLQDELQVSKKSHVSPYDICHKAKQSREPFPLSDQNTFSKGNVGTNLTITRSESISFDLNNPTVFNANKTAEQQPQPDIRRSSRATKMLAKFNDYVTITNLPAGRKTIGSKWIFKTKYKAYGKVKRCKARLIAKGFSQREGLDYEETFSPVVKMTIVRCLMSLTVCNG</sequence>
<evidence type="ECO:0000313" key="3">
    <source>
        <dbReference type="EMBL" id="GJS58064.1"/>
    </source>
</evidence>
<dbReference type="Proteomes" id="UP001151760">
    <property type="component" value="Unassembled WGS sequence"/>
</dbReference>
<dbReference type="EMBL" id="BQNB010009053">
    <property type="protein sequence ID" value="GJS58064.1"/>
    <property type="molecule type" value="Genomic_DNA"/>
</dbReference>
<proteinExistence type="predicted"/>
<reference evidence="3" key="2">
    <citation type="submission" date="2022-01" db="EMBL/GenBank/DDBJ databases">
        <authorList>
            <person name="Yamashiro T."/>
            <person name="Shiraishi A."/>
            <person name="Satake H."/>
            <person name="Nakayama K."/>
        </authorList>
    </citation>
    <scope>NUCLEOTIDE SEQUENCE</scope>
</reference>
<feature type="domain" description="Reverse transcriptase Ty1/copia-type" evidence="1">
    <location>
        <begin position="126"/>
        <end position="196"/>
    </location>
</feature>
<dbReference type="Pfam" id="PF13976">
    <property type="entry name" value="gag_pre-integrs"/>
    <property type="match status" value="1"/>
</dbReference>
<name>A0ABQ4WYS7_9ASTR</name>
<keyword evidence="4" id="KW-1185">Reference proteome</keyword>
<comment type="caution">
    <text evidence="3">The sequence shown here is derived from an EMBL/GenBank/DDBJ whole genome shotgun (WGS) entry which is preliminary data.</text>
</comment>
<dbReference type="Pfam" id="PF07727">
    <property type="entry name" value="RVT_2"/>
    <property type="match status" value="1"/>
</dbReference>
<gene>
    <name evidence="3" type="ORF">Tco_0652848</name>
</gene>
<accession>A0ABQ4WYS7</accession>
<evidence type="ECO:0000259" key="2">
    <source>
        <dbReference type="Pfam" id="PF13976"/>
    </source>
</evidence>
<feature type="domain" description="GAG-pre-integrase" evidence="2">
    <location>
        <begin position="6"/>
        <end position="55"/>
    </location>
</feature>
<organism evidence="3 4">
    <name type="scientific">Tanacetum coccineum</name>
    <dbReference type="NCBI Taxonomy" id="301880"/>
    <lineage>
        <taxon>Eukaryota</taxon>
        <taxon>Viridiplantae</taxon>
        <taxon>Streptophyta</taxon>
        <taxon>Embryophyta</taxon>
        <taxon>Tracheophyta</taxon>
        <taxon>Spermatophyta</taxon>
        <taxon>Magnoliopsida</taxon>
        <taxon>eudicotyledons</taxon>
        <taxon>Gunneridae</taxon>
        <taxon>Pentapetalae</taxon>
        <taxon>asterids</taxon>
        <taxon>campanulids</taxon>
        <taxon>Asterales</taxon>
        <taxon>Asteraceae</taxon>
        <taxon>Asteroideae</taxon>
        <taxon>Anthemideae</taxon>
        <taxon>Anthemidinae</taxon>
        <taxon>Tanacetum</taxon>
    </lineage>
</organism>
<evidence type="ECO:0000259" key="1">
    <source>
        <dbReference type="Pfam" id="PF07727"/>
    </source>
</evidence>
<protein>
    <submittedName>
        <fullName evidence="3">Ribonuclease H-like domain-containing protein</fullName>
    </submittedName>
</protein>
<evidence type="ECO:0000313" key="4">
    <source>
        <dbReference type="Proteomes" id="UP001151760"/>
    </source>
</evidence>